<evidence type="ECO:0000313" key="2">
    <source>
        <dbReference type="EMBL" id="ANY90018.1"/>
    </source>
</evidence>
<dbReference type="InterPro" id="IPR017745">
    <property type="entry name" value="BcsE"/>
</dbReference>
<protein>
    <recommendedName>
        <fullName evidence="1">Cellulose biosynthesis protein BcsE</fullName>
    </recommendedName>
</protein>
<dbReference type="AlphaFoldDB" id="A0A1B2FCT1"/>
<reference evidence="2" key="1">
    <citation type="submission" date="2016-07" db="EMBL/GenBank/DDBJ databases">
        <title>New class B carbapenemase carried by novel plasmid in Pseudomonas putida enviromental strain in eastern Amazonia.</title>
        <authorList>
            <person name="Souza C.O."/>
            <person name="Lima K.V."/>
            <person name="Brasiliense D.M."/>
            <person name="Perez-Chaparro P.J."/>
            <person name="Mamizuka E.M."/>
            <person name="Lima M.O."/>
            <person name="Lima L.N."/>
            <person name="McCulloch J.A."/>
        </authorList>
    </citation>
    <scope>NUCLEOTIDE SEQUENCE [LARGE SCALE GENOMIC DNA]</scope>
    <source>
        <strain evidence="2">IEC33019</strain>
    </source>
</reference>
<gene>
    <name evidence="2" type="ORF">IEC33019_4512</name>
</gene>
<evidence type="ECO:0000256" key="1">
    <source>
        <dbReference type="NCBIfam" id="TIGR03369"/>
    </source>
</evidence>
<proteinExistence type="predicted"/>
<name>A0A1B2FCT1_PSEPU</name>
<accession>A0A1B2FCT1</accession>
<dbReference type="NCBIfam" id="TIGR03369">
    <property type="entry name" value="cellulose_bcsE"/>
    <property type="match status" value="1"/>
</dbReference>
<dbReference type="Pfam" id="PF10995">
    <property type="entry name" value="CBP_BcsE"/>
    <property type="match status" value="1"/>
</dbReference>
<organism evidence="2">
    <name type="scientific">Pseudomonas putida</name>
    <name type="common">Arthrobacter siderocapsulatus</name>
    <dbReference type="NCBI Taxonomy" id="303"/>
    <lineage>
        <taxon>Bacteria</taxon>
        <taxon>Pseudomonadati</taxon>
        <taxon>Pseudomonadota</taxon>
        <taxon>Gammaproteobacteria</taxon>
        <taxon>Pseudomonadales</taxon>
        <taxon>Pseudomonadaceae</taxon>
        <taxon>Pseudomonas</taxon>
    </lineage>
</organism>
<dbReference type="EMBL" id="CP016634">
    <property type="protein sequence ID" value="ANY90018.1"/>
    <property type="molecule type" value="Genomic_DNA"/>
</dbReference>
<sequence length="500" mass="54990">MAKIIPSLAIPGLSAEHCQFHAQGLYWVACDTAEDAGAICRQVIEAMAVDAKATMIDSAQGLREILDGLAPDRGPRQLALYEAQPRAARHLAQDLPRIDPTGRVIVVRVPAADWDDSDLGNWCREMADSLRDAGSILLMVSEGQSVWLLEQLRTRNQDLDGLAQLYRGQGGVRYLLHYWRNALGVVGTEDIELTRHTGGFVLAGRPQPLAETGGDELLFLAQRQVLEGAPAFSEHWQLFDSISELGTRAGVAVSATVIFTMDGGQRLDVLARQLHTLRLLRGNALKLVVREMAPTLRYQDEQLLLACGASLIVPFGASLSRFLTQVDSIQGYTWRRRLPADFDALLARLRPLQISGLVSPRAFADAVLQMWQGMRNGEIVHQLLVLRPAPGLSSLQACSRSIFRRDGDIACVVDDMLYLFLFACRAEGVEQALDHIFQLSWRELFIGRELLVTPESLGAPAFMDETQPVAPVADAASVPMSKVRAVLQPRPISLPRRGKA</sequence>
<dbReference type="GO" id="GO:0035438">
    <property type="term" value="F:cyclic-di-GMP binding"/>
    <property type="evidence" value="ECO:0007669"/>
    <property type="project" value="InterPro"/>
</dbReference>